<accession>A0ABW3Z5H0</accession>
<dbReference type="InterPro" id="IPR019027">
    <property type="entry name" value="Pilus_biogenesis_CpaD-related"/>
</dbReference>
<dbReference type="NCBIfam" id="TIGR02522">
    <property type="entry name" value="pilus_cpaD"/>
    <property type="match status" value="1"/>
</dbReference>
<protein>
    <submittedName>
        <fullName evidence="1">CpaD family pilus assembly protein</fullName>
    </submittedName>
</protein>
<keyword evidence="2" id="KW-1185">Reference proteome</keyword>
<sequence length="244" mass="25762">MNGMLPSRVRRRLGAALVVIPALALGGCHADRIVSDPYPTTHQQRHPIVLSEGAERLDLPVGAGRDGLTARQKDDIRAFAAGWRRDGRSPIAIMTPQGGESGAAASYALGSVRSALVSAGVPATAIRAQRYAAGDGAAPIRLGYVKLKAGVPHPCGLWPDDLGHGGGDVYGATQNREYWNFGCATQQNLAAQVADPEDLARPRAETPVYASRRQTVIDNFRKGEVTAGEYKQEDAKISEAGGGK</sequence>
<organism evidence="1 2">
    <name type="scientific">Methylopila musalis</name>
    <dbReference type="NCBI Taxonomy" id="1134781"/>
    <lineage>
        <taxon>Bacteria</taxon>
        <taxon>Pseudomonadati</taxon>
        <taxon>Pseudomonadota</taxon>
        <taxon>Alphaproteobacteria</taxon>
        <taxon>Hyphomicrobiales</taxon>
        <taxon>Methylopilaceae</taxon>
        <taxon>Methylopila</taxon>
    </lineage>
</organism>
<evidence type="ECO:0000313" key="2">
    <source>
        <dbReference type="Proteomes" id="UP001597171"/>
    </source>
</evidence>
<name>A0ABW3Z5H0_9HYPH</name>
<gene>
    <name evidence="1" type="ORF">ACFQ4O_05150</name>
</gene>
<dbReference type="Proteomes" id="UP001597171">
    <property type="component" value="Unassembled WGS sequence"/>
</dbReference>
<reference evidence="2" key="1">
    <citation type="journal article" date="2019" name="Int. J. Syst. Evol. Microbiol.">
        <title>The Global Catalogue of Microorganisms (GCM) 10K type strain sequencing project: providing services to taxonomists for standard genome sequencing and annotation.</title>
        <authorList>
            <consortium name="The Broad Institute Genomics Platform"/>
            <consortium name="The Broad Institute Genome Sequencing Center for Infectious Disease"/>
            <person name="Wu L."/>
            <person name="Ma J."/>
        </authorList>
    </citation>
    <scope>NUCLEOTIDE SEQUENCE [LARGE SCALE GENOMIC DNA]</scope>
    <source>
        <strain evidence="2">CCUG 61696</strain>
    </source>
</reference>
<dbReference type="InterPro" id="IPR013361">
    <property type="entry name" value="Pilus_CpaD"/>
</dbReference>
<dbReference type="RefSeq" id="WP_378774586.1">
    <property type="nucleotide sequence ID" value="NZ_JBHTMX010000023.1"/>
</dbReference>
<evidence type="ECO:0000313" key="1">
    <source>
        <dbReference type="EMBL" id="MFD1331381.1"/>
    </source>
</evidence>
<comment type="caution">
    <text evidence="1">The sequence shown here is derived from an EMBL/GenBank/DDBJ whole genome shotgun (WGS) entry which is preliminary data.</text>
</comment>
<dbReference type="Pfam" id="PF09476">
    <property type="entry name" value="Pilus_CpaD"/>
    <property type="match status" value="1"/>
</dbReference>
<proteinExistence type="predicted"/>
<dbReference type="EMBL" id="JBHTMX010000023">
    <property type="protein sequence ID" value="MFD1331381.1"/>
    <property type="molecule type" value="Genomic_DNA"/>
</dbReference>